<proteinExistence type="predicted"/>
<dbReference type="RefSeq" id="WP_146369606.1">
    <property type="nucleotide sequence ID" value="NZ_SJPP01000001.1"/>
</dbReference>
<sequence length="124" mass="13799">MSSPYSRQMGASIAALLRLFQGEVPDSDTNSRALELAVTHDSWSAGHALRDVVRDRSLGIKDQIKCAQYDFEESCLEALYNESEPDDPFDSVSPYWVVPNAIELAKLIGIPVEAVFDAMHPKTW</sequence>
<organism evidence="1 2">
    <name type="scientific">Symmachiella macrocystis</name>
    <dbReference type="NCBI Taxonomy" id="2527985"/>
    <lineage>
        <taxon>Bacteria</taxon>
        <taxon>Pseudomonadati</taxon>
        <taxon>Planctomycetota</taxon>
        <taxon>Planctomycetia</taxon>
        <taxon>Planctomycetales</taxon>
        <taxon>Planctomycetaceae</taxon>
        <taxon>Symmachiella</taxon>
    </lineage>
</organism>
<name>A0A5C6BK46_9PLAN</name>
<gene>
    <name evidence="1" type="ORF">CA54_09100</name>
</gene>
<comment type="caution">
    <text evidence="1">The sequence shown here is derived from an EMBL/GenBank/DDBJ whole genome shotgun (WGS) entry which is preliminary data.</text>
</comment>
<dbReference type="AlphaFoldDB" id="A0A5C6BK46"/>
<evidence type="ECO:0000313" key="1">
    <source>
        <dbReference type="EMBL" id="TWU12092.1"/>
    </source>
</evidence>
<dbReference type="Proteomes" id="UP000320735">
    <property type="component" value="Unassembled WGS sequence"/>
</dbReference>
<evidence type="ECO:0000313" key="2">
    <source>
        <dbReference type="Proteomes" id="UP000320735"/>
    </source>
</evidence>
<reference evidence="1 2" key="1">
    <citation type="submission" date="2019-02" db="EMBL/GenBank/DDBJ databases">
        <title>Deep-cultivation of Planctomycetes and their phenomic and genomic characterization uncovers novel biology.</title>
        <authorList>
            <person name="Wiegand S."/>
            <person name="Jogler M."/>
            <person name="Boedeker C."/>
            <person name="Pinto D."/>
            <person name="Vollmers J."/>
            <person name="Rivas-Marin E."/>
            <person name="Kohn T."/>
            <person name="Peeters S.H."/>
            <person name="Heuer A."/>
            <person name="Rast P."/>
            <person name="Oberbeckmann S."/>
            <person name="Bunk B."/>
            <person name="Jeske O."/>
            <person name="Meyerdierks A."/>
            <person name="Storesund J.E."/>
            <person name="Kallscheuer N."/>
            <person name="Luecker S."/>
            <person name="Lage O.M."/>
            <person name="Pohl T."/>
            <person name="Merkel B.J."/>
            <person name="Hornburger P."/>
            <person name="Mueller R.-W."/>
            <person name="Bruemmer F."/>
            <person name="Labrenz M."/>
            <person name="Spormann A.M."/>
            <person name="Op Den Camp H."/>
            <person name="Overmann J."/>
            <person name="Amann R."/>
            <person name="Jetten M.S.M."/>
            <person name="Mascher T."/>
            <person name="Medema M.H."/>
            <person name="Devos D.P."/>
            <person name="Kaster A.-K."/>
            <person name="Ovreas L."/>
            <person name="Rohde M."/>
            <person name="Galperin M.Y."/>
            <person name="Jogler C."/>
        </authorList>
    </citation>
    <scope>NUCLEOTIDE SEQUENCE [LARGE SCALE GENOMIC DNA]</scope>
    <source>
        <strain evidence="1 2">CA54</strain>
    </source>
</reference>
<dbReference type="OrthoDB" id="8447840at2"/>
<accession>A0A5C6BK46</accession>
<dbReference type="EMBL" id="SJPP01000001">
    <property type="protein sequence ID" value="TWU12092.1"/>
    <property type="molecule type" value="Genomic_DNA"/>
</dbReference>
<protein>
    <submittedName>
        <fullName evidence="1">Uncharacterized protein</fullName>
    </submittedName>
</protein>
<keyword evidence="2" id="KW-1185">Reference proteome</keyword>